<dbReference type="PANTHER" id="PTHR43639:SF1">
    <property type="entry name" value="SHORT-CHAIN DEHYDROGENASE_REDUCTASE FAMILY PROTEIN"/>
    <property type="match status" value="1"/>
</dbReference>
<dbReference type="KEGG" id="red:roselon_03276"/>
<dbReference type="AlphaFoldDB" id="W8S984"/>
<dbReference type="STRING" id="1294273.roselon_03276"/>
<name>W8S984_9RHOB</name>
<sequence length="294" mass="29428">MAPGRGPGAFSFLVSPRVSRADRGRRGLGPPLGGRSPAPWGVVSGVAPGQAWAGQRGQAMDRVALVTGAAGGIGAAIARRLASEGWRVVFSYRSRGAQAEALAEAIGARAVACDLAQPGAAEALVADVMAQEGRIDALVNNAAAMAGGPEGGTTPTHRDLIEVNLTAPITLMDLMRGATGQGGSVVNISSLNAVRPPMGAAAYTASKAGLDGATAAFARELGPLGIRVNAVAPGLIEKSEAPRPPEMVAEVIAATPLGRSGRPEDVAGAVAFLLSPDAGFVTGQVLTVSGGYRL</sequence>
<reference evidence="4 5" key="1">
    <citation type="submission" date="2013-03" db="EMBL/GenBank/DDBJ databases">
        <authorList>
            <person name="Fiebig A."/>
            <person name="Goeker M."/>
            <person name="Klenk H.-P.P."/>
        </authorList>
    </citation>
    <scope>NUCLEOTIDE SEQUENCE [LARGE SCALE GENOMIC DNA]</scope>
    <source>
        <strain evidence="5">DSM 19469</strain>
    </source>
</reference>
<dbReference type="Gene3D" id="3.40.50.720">
    <property type="entry name" value="NAD(P)-binding Rossmann-like Domain"/>
    <property type="match status" value="1"/>
</dbReference>
<dbReference type="GO" id="GO:0004316">
    <property type="term" value="F:3-oxoacyl-[acyl-carrier-protein] reductase (NADPH) activity"/>
    <property type="evidence" value="ECO:0007669"/>
    <property type="project" value="UniProtKB-EC"/>
</dbReference>
<dbReference type="eggNOG" id="COG1028">
    <property type="taxonomic scope" value="Bacteria"/>
</dbReference>
<dbReference type="FunFam" id="3.40.50.720:FF:000084">
    <property type="entry name" value="Short-chain dehydrogenase reductase"/>
    <property type="match status" value="1"/>
</dbReference>
<accession>W8S984</accession>
<dbReference type="PANTHER" id="PTHR43639">
    <property type="entry name" value="OXIDOREDUCTASE, SHORT-CHAIN DEHYDROGENASE/REDUCTASE FAMILY (AFU_ORTHOLOGUE AFUA_5G02870)"/>
    <property type="match status" value="1"/>
</dbReference>
<dbReference type="PRINTS" id="PR00081">
    <property type="entry name" value="GDHRDH"/>
</dbReference>
<dbReference type="InterPro" id="IPR036291">
    <property type="entry name" value="NAD(P)-bd_dom_sf"/>
</dbReference>
<dbReference type="Pfam" id="PF13561">
    <property type="entry name" value="adh_short_C2"/>
    <property type="match status" value="1"/>
</dbReference>
<evidence type="ECO:0000256" key="2">
    <source>
        <dbReference type="ARBA" id="ARBA00023002"/>
    </source>
</evidence>
<comment type="similarity">
    <text evidence="1">Belongs to the short-chain dehydrogenases/reductases (SDR) family.</text>
</comment>
<dbReference type="EC" id="1.1.1.100" evidence="4"/>
<dbReference type="Proteomes" id="UP000019593">
    <property type="component" value="Chromosome"/>
</dbReference>
<dbReference type="InterPro" id="IPR057326">
    <property type="entry name" value="KR_dom"/>
</dbReference>
<dbReference type="EMBL" id="CP004372">
    <property type="protein sequence ID" value="AHM05536.1"/>
    <property type="molecule type" value="Genomic_DNA"/>
</dbReference>
<evidence type="ECO:0000313" key="4">
    <source>
        <dbReference type="EMBL" id="AHM05536.1"/>
    </source>
</evidence>
<evidence type="ECO:0000256" key="1">
    <source>
        <dbReference type="ARBA" id="ARBA00006484"/>
    </source>
</evidence>
<keyword evidence="2 4" id="KW-0560">Oxidoreductase</keyword>
<dbReference type="CDD" id="cd05233">
    <property type="entry name" value="SDR_c"/>
    <property type="match status" value="1"/>
</dbReference>
<dbReference type="SUPFAM" id="SSF51735">
    <property type="entry name" value="NAD(P)-binding Rossmann-fold domains"/>
    <property type="match status" value="1"/>
</dbReference>
<evidence type="ECO:0000313" key="5">
    <source>
        <dbReference type="Proteomes" id="UP000019593"/>
    </source>
</evidence>
<protein>
    <submittedName>
        <fullName evidence="4">3-oxoacyl-[acyl-carrier protein] reductase</fullName>
        <ecNumber evidence="4">1.1.1.100</ecNumber>
    </submittedName>
</protein>
<dbReference type="PRINTS" id="PR00080">
    <property type="entry name" value="SDRFAMILY"/>
</dbReference>
<dbReference type="HOGENOM" id="CLU_010194_1_3_5"/>
<organism evidence="4 5">
    <name type="scientific">Roseicyclus elongatus DSM 19469</name>
    <dbReference type="NCBI Taxonomy" id="1294273"/>
    <lineage>
        <taxon>Bacteria</taxon>
        <taxon>Pseudomonadati</taxon>
        <taxon>Pseudomonadota</taxon>
        <taxon>Alphaproteobacteria</taxon>
        <taxon>Rhodobacterales</taxon>
        <taxon>Roseobacteraceae</taxon>
        <taxon>Roseicyclus</taxon>
    </lineage>
</organism>
<evidence type="ECO:0000259" key="3">
    <source>
        <dbReference type="SMART" id="SM00822"/>
    </source>
</evidence>
<feature type="domain" description="Ketoreductase" evidence="3">
    <location>
        <begin position="62"/>
        <end position="234"/>
    </location>
</feature>
<proteinExistence type="inferred from homology"/>
<keyword evidence="5" id="KW-1185">Reference proteome</keyword>
<gene>
    <name evidence="4" type="ORF">roselon_03276</name>
</gene>
<dbReference type="SMART" id="SM00822">
    <property type="entry name" value="PKS_KR"/>
    <property type="match status" value="1"/>
</dbReference>
<dbReference type="InterPro" id="IPR002347">
    <property type="entry name" value="SDR_fam"/>
</dbReference>